<reference evidence="4 5" key="1">
    <citation type="journal article" date="2018" name="Science">
        <title>The opium poppy genome and morphinan production.</title>
        <authorList>
            <person name="Guo L."/>
            <person name="Winzer T."/>
            <person name="Yang X."/>
            <person name="Li Y."/>
            <person name="Ning Z."/>
            <person name="He Z."/>
            <person name="Teodor R."/>
            <person name="Lu Y."/>
            <person name="Bowser T.A."/>
            <person name="Graham I.A."/>
            <person name="Ye K."/>
        </authorList>
    </citation>
    <scope>NUCLEOTIDE SEQUENCE [LARGE SCALE GENOMIC DNA]</scope>
    <source>
        <strain evidence="5">cv. HN1</strain>
        <tissue evidence="4">Leaves</tissue>
    </source>
</reference>
<keyword evidence="2" id="KW-0472">Membrane</keyword>
<gene>
    <name evidence="4" type="ORF">C5167_008554</name>
</gene>
<dbReference type="SUPFAM" id="SSF54928">
    <property type="entry name" value="RNA-binding domain, RBD"/>
    <property type="match status" value="1"/>
</dbReference>
<dbReference type="Proteomes" id="UP000316621">
    <property type="component" value="Chromosome 6"/>
</dbReference>
<dbReference type="PANTHER" id="PTHR15592">
    <property type="entry name" value="MATRIN 3/NUCLEAR PROTEIN 220-RELATED"/>
    <property type="match status" value="1"/>
</dbReference>
<dbReference type="InterPro" id="IPR035979">
    <property type="entry name" value="RBD_domain_sf"/>
</dbReference>
<evidence type="ECO:0000259" key="3">
    <source>
        <dbReference type="PROSITE" id="PS50102"/>
    </source>
</evidence>
<dbReference type="AlphaFoldDB" id="A0A4Y7JXV0"/>
<keyword evidence="2" id="KW-1133">Transmembrane helix</keyword>
<keyword evidence="2" id="KW-0812">Transmembrane</keyword>
<dbReference type="Gramene" id="RZC64870">
    <property type="protein sequence ID" value="RZC64870"/>
    <property type="gene ID" value="C5167_008554"/>
</dbReference>
<keyword evidence="1" id="KW-0694">RNA-binding</keyword>
<sequence length="158" mass="17772">MAAPSEVVHVRNVGPEISENDLRELVQPFGNVTKLVILRATNQALLQMVDVAAAVNLIQHFMDVQPSVRGRNIFFRFASLQEMRTMDRNGQGRKGWKQACFSLLRCDPETYVPELPPTSPDREDSDQCSRFRKVVITMGASILIVAGVIVLIYCSNYF</sequence>
<dbReference type="Gene3D" id="3.30.70.330">
    <property type="match status" value="1"/>
</dbReference>
<dbReference type="STRING" id="3469.A0A4Y7JXV0"/>
<dbReference type="EMBL" id="CM010720">
    <property type="protein sequence ID" value="RZC64870.1"/>
    <property type="molecule type" value="Genomic_DNA"/>
</dbReference>
<dbReference type="InterPro" id="IPR000504">
    <property type="entry name" value="RRM_dom"/>
</dbReference>
<proteinExistence type="predicted"/>
<feature type="transmembrane region" description="Helical" evidence="2">
    <location>
        <begin position="134"/>
        <end position="153"/>
    </location>
</feature>
<dbReference type="InterPro" id="IPR012677">
    <property type="entry name" value="Nucleotide-bd_a/b_plait_sf"/>
</dbReference>
<evidence type="ECO:0000256" key="1">
    <source>
        <dbReference type="PROSITE-ProRule" id="PRU00176"/>
    </source>
</evidence>
<evidence type="ECO:0000256" key="2">
    <source>
        <dbReference type="SAM" id="Phobius"/>
    </source>
</evidence>
<dbReference type="SMART" id="SM00360">
    <property type="entry name" value="RRM"/>
    <property type="match status" value="1"/>
</dbReference>
<organism evidence="4 5">
    <name type="scientific">Papaver somniferum</name>
    <name type="common">Opium poppy</name>
    <dbReference type="NCBI Taxonomy" id="3469"/>
    <lineage>
        <taxon>Eukaryota</taxon>
        <taxon>Viridiplantae</taxon>
        <taxon>Streptophyta</taxon>
        <taxon>Embryophyta</taxon>
        <taxon>Tracheophyta</taxon>
        <taxon>Spermatophyta</taxon>
        <taxon>Magnoliopsida</taxon>
        <taxon>Ranunculales</taxon>
        <taxon>Papaveraceae</taxon>
        <taxon>Papaveroideae</taxon>
        <taxon>Papaver</taxon>
    </lineage>
</organism>
<evidence type="ECO:0000313" key="5">
    <source>
        <dbReference type="Proteomes" id="UP000316621"/>
    </source>
</evidence>
<name>A0A4Y7JXV0_PAPSO</name>
<dbReference type="PROSITE" id="PS50102">
    <property type="entry name" value="RRM"/>
    <property type="match status" value="1"/>
</dbReference>
<dbReference type="OrthoDB" id="296632at2759"/>
<dbReference type="GO" id="GO:0003723">
    <property type="term" value="F:RNA binding"/>
    <property type="evidence" value="ECO:0007669"/>
    <property type="project" value="UniProtKB-UniRule"/>
</dbReference>
<evidence type="ECO:0000313" key="4">
    <source>
        <dbReference type="EMBL" id="RZC64870.1"/>
    </source>
</evidence>
<feature type="domain" description="RRM" evidence="3">
    <location>
        <begin position="6"/>
        <end position="80"/>
    </location>
</feature>
<accession>A0A4Y7JXV0</accession>
<keyword evidence="5" id="KW-1185">Reference proteome</keyword>
<protein>
    <recommendedName>
        <fullName evidence="3">RRM domain-containing protein</fullName>
    </recommendedName>
</protein>